<protein>
    <recommendedName>
        <fullName evidence="8">DUF86 domain-containing protein</fullName>
    </recommendedName>
</protein>
<keyword evidence="1" id="KW-0597">Phosphoprotein</keyword>
<dbReference type="InterPro" id="IPR051813">
    <property type="entry name" value="HepT_RNase_toxin"/>
</dbReference>
<dbReference type="PANTHER" id="PTHR34139">
    <property type="entry name" value="UPF0331 PROTEIN MJ0127"/>
    <property type="match status" value="1"/>
</dbReference>
<proteinExistence type="predicted"/>
<accession>A0A2S0N9A2</accession>
<name>A0A2S0N9A2_9HYPH</name>
<evidence type="ECO:0000256" key="2">
    <source>
        <dbReference type="ARBA" id="ARBA00022649"/>
    </source>
</evidence>
<evidence type="ECO:0000313" key="7">
    <source>
        <dbReference type="Proteomes" id="UP000237889"/>
    </source>
</evidence>
<dbReference type="GO" id="GO:0000166">
    <property type="term" value="F:nucleotide binding"/>
    <property type="evidence" value="ECO:0007669"/>
    <property type="project" value="UniProtKB-KW"/>
</dbReference>
<dbReference type="KEGG" id="phr:C6569_06630"/>
<dbReference type="GO" id="GO:0016787">
    <property type="term" value="F:hydrolase activity"/>
    <property type="evidence" value="ECO:0007669"/>
    <property type="project" value="UniProtKB-KW"/>
</dbReference>
<dbReference type="InterPro" id="IPR008201">
    <property type="entry name" value="HepT-like"/>
</dbReference>
<evidence type="ECO:0000256" key="5">
    <source>
        <dbReference type="ARBA" id="ARBA00022801"/>
    </source>
</evidence>
<evidence type="ECO:0000256" key="4">
    <source>
        <dbReference type="ARBA" id="ARBA00022741"/>
    </source>
</evidence>
<dbReference type="PANTHER" id="PTHR34139:SF1">
    <property type="entry name" value="RNASE MJ1380-RELATED"/>
    <property type="match status" value="1"/>
</dbReference>
<dbReference type="AlphaFoldDB" id="A0A2S0N9A2"/>
<dbReference type="Pfam" id="PF01934">
    <property type="entry name" value="HepT-like"/>
    <property type="match status" value="1"/>
</dbReference>
<keyword evidence="3" id="KW-0540">Nuclease</keyword>
<keyword evidence="5" id="KW-0378">Hydrolase</keyword>
<sequence>MPKAVRSIPLRFEDVLEQIAIAREAVRRVTLPSAIADPVYRNAIERCVSVISEALRHVPADVTDGYPAVPWNKIRGIGNIIRHDYERIDPGVLHDIVLYELEPLEDACRRILAGLAR</sequence>
<evidence type="ECO:0000313" key="6">
    <source>
        <dbReference type="EMBL" id="AVO44759.1"/>
    </source>
</evidence>
<organism evidence="6 7">
    <name type="scientific">Phreatobacter cathodiphilus</name>
    <dbReference type="NCBI Taxonomy" id="1868589"/>
    <lineage>
        <taxon>Bacteria</taxon>
        <taxon>Pseudomonadati</taxon>
        <taxon>Pseudomonadota</taxon>
        <taxon>Alphaproteobacteria</taxon>
        <taxon>Hyphomicrobiales</taxon>
        <taxon>Phreatobacteraceae</taxon>
        <taxon>Phreatobacter</taxon>
    </lineage>
</organism>
<reference evidence="6 7" key="1">
    <citation type="submission" date="2018-03" db="EMBL/GenBank/DDBJ databases">
        <title>Genome sequencing of Phreatobacter sp.</title>
        <authorList>
            <person name="Kim S.-J."/>
            <person name="Heo J."/>
            <person name="Kwon S.-W."/>
        </authorList>
    </citation>
    <scope>NUCLEOTIDE SEQUENCE [LARGE SCALE GENOMIC DNA]</scope>
    <source>
        <strain evidence="6 7">S-12</strain>
    </source>
</reference>
<dbReference type="EMBL" id="CP027668">
    <property type="protein sequence ID" value="AVO44759.1"/>
    <property type="molecule type" value="Genomic_DNA"/>
</dbReference>
<evidence type="ECO:0000256" key="1">
    <source>
        <dbReference type="ARBA" id="ARBA00022553"/>
    </source>
</evidence>
<evidence type="ECO:0008006" key="8">
    <source>
        <dbReference type="Google" id="ProtNLM"/>
    </source>
</evidence>
<keyword evidence="2" id="KW-1277">Toxin-antitoxin system</keyword>
<dbReference type="GO" id="GO:0110001">
    <property type="term" value="C:toxin-antitoxin complex"/>
    <property type="evidence" value="ECO:0007669"/>
    <property type="project" value="InterPro"/>
</dbReference>
<gene>
    <name evidence="6" type="ORF">C6569_06630</name>
</gene>
<keyword evidence="7" id="KW-1185">Reference proteome</keyword>
<dbReference type="RefSeq" id="WP_106748100.1">
    <property type="nucleotide sequence ID" value="NZ_CP027668.1"/>
</dbReference>
<dbReference type="GO" id="GO:0004540">
    <property type="term" value="F:RNA nuclease activity"/>
    <property type="evidence" value="ECO:0007669"/>
    <property type="project" value="InterPro"/>
</dbReference>
<dbReference type="OrthoDB" id="4829434at2"/>
<dbReference type="Proteomes" id="UP000237889">
    <property type="component" value="Chromosome"/>
</dbReference>
<evidence type="ECO:0000256" key="3">
    <source>
        <dbReference type="ARBA" id="ARBA00022722"/>
    </source>
</evidence>
<keyword evidence="4" id="KW-0547">Nucleotide-binding</keyword>